<dbReference type="EMBL" id="NJES01000013">
    <property type="protein sequence ID" value="PHH80576.1"/>
    <property type="molecule type" value="Genomic_DNA"/>
</dbReference>
<evidence type="ECO:0000313" key="2">
    <source>
        <dbReference type="EMBL" id="PHH80576.1"/>
    </source>
</evidence>
<feature type="chain" id="PRO_5012971117" evidence="1">
    <location>
        <begin position="23"/>
        <end position="210"/>
    </location>
</feature>
<proteinExistence type="predicted"/>
<accession>A0A2C5ZKM6</accession>
<reference evidence="2 3" key="1">
    <citation type="submission" date="2017-06" db="EMBL/GenBank/DDBJ databases">
        <title>Ant-infecting Ophiocordyceps genomes reveal a high diversity of potential behavioral manipulation genes and a possible major role for enterotoxins.</title>
        <authorList>
            <person name="De Bekker C."/>
            <person name="Evans H.C."/>
            <person name="Brachmann A."/>
            <person name="Hughes D.P."/>
        </authorList>
    </citation>
    <scope>NUCLEOTIDE SEQUENCE [LARGE SCALE GENOMIC DNA]</scope>
    <source>
        <strain evidence="2 3">Map16</strain>
    </source>
</reference>
<dbReference type="OrthoDB" id="4916488at2759"/>
<sequence>MFLRPLLAVTLVVMVAPCRIIAVNMNDYGCLNGDMFYSSKGDCCSKDMAMAQQANNKLVNVTCSTSITFHLGEEDSIPPHLSGIRRCLKVDFHDCPLGTRISPEAQQRMLQFDASGCCAHYLESRDGNNVCWRHIVNFKEWRSSEVFWAARMRDGCLRKGPLGWCCEHPREFRDRQGACVRSAVKSGLHGHLTASELRELRNFDGCANGY</sequence>
<organism evidence="2 3">
    <name type="scientific">Ophiocordyceps camponoti-rufipedis</name>
    <dbReference type="NCBI Taxonomy" id="2004952"/>
    <lineage>
        <taxon>Eukaryota</taxon>
        <taxon>Fungi</taxon>
        <taxon>Dikarya</taxon>
        <taxon>Ascomycota</taxon>
        <taxon>Pezizomycotina</taxon>
        <taxon>Sordariomycetes</taxon>
        <taxon>Hypocreomycetidae</taxon>
        <taxon>Hypocreales</taxon>
        <taxon>Ophiocordycipitaceae</taxon>
        <taxon>Ophiocordyceps</taxon>
    </lineage>
</organism>
<feature type="signal peptide" evidence="1">
    <location>
        <begin position="1"/>
        <end position="22"/>
    </location>
</feature>
<keyword evidence="1" id="KW-0732">Signal</keyword>
<dbReference type="AlphaFoldDB" id="A0A2C5ZKM6"/>
<keyword evidence="3" id="KW-1185">Reference proteome</keyword>
<dbReference type="Proteomes" id="UP000226431">
    <property type="component" value="Unassembled WGS sequence"/>
</dbReference>
<evidence type="ECO:0000313" key="3">
    <source>
        <dbReference type="Proteomes" id="UP000226431"/>
    </source>
</evidence>
<protein>
    <submittedName>
        <fullName evidence="2">Uncharacterized protein</fullName>
    </submittedName>
</protein>
<name>A0A2C5ZKM6_9HYPO</name>
<gene>
    <name evidence="2" type="ORF">CDD80_835</name>
</gene>
<evidence type="ECO:0000256" key="1">
    <source>
        <dbReference type="SAM" id="SignalP"/>
    </source>
</evidence>
<comment type="caution">
    <text evidence="2">The sequence shown here is derived from an EMBL/GenBank/DDBJ whole genome shotgun (WGS) entry which is preliminary data.</text>
</comment>